<comment type="caution">
    <text evidence="7">The sequence shown here is derived from an EMBL/GenBank/DDBJ whole genome shotgun (WGS) entry which is preliminary data.</text>
</comment>
<dbReference type="GO" id="GO:0005886">
    <property type="term" value="C:plasma membrane"/>
    <property type="evidence" value="ECO:0007669"/>
    <property type="project" value="UniProtKB-SubCell"/>
</dbReference>
<evidence type="ECO:0000256" key="2">
    <source>
        <dbReference type="ARBA" id="ARBA00022475"/>
    </source>
</evidence>
<gene>
    <name evidence="7" type="ORF">ENS59_01895</name>
</gene>
<organism evidence="7">
    <name type="scientific">Gracilinema caldarium</name>
    <dbReference type="NCBI Taxonomy" id="215591"/>
    <lineage>
        <taxon>Bacteria</taxon>
        <taxon>Pseudomonadati</taxon>
        <taxon>Spirochaetota</taxon>
        <taxon>Spirochaetia</taxon>
        <taxon>Spirochaetales</taxon>
        <taxon>Breznakiellaceae</taxon>
        <taxon>Gracilinema</taxon>
    </lineage>
</organism>
<evidence type="ECO:0000256" key="6">
    <source>
        <dbReference type="SAM" id="Phobius"/>
    </source>
</evidence>
<feature type="transmembrane region" description="Helical" evidence="6">
    <location>
        <begin position="12"/>
        <end position="36"/>
    </location>
</feature>
<evidence type="ECO:0000256" key="4">
    <source>
        <dbReference type="ARBA" id="ARBA00022989"/>
    </source>
</evidence>
<evidence type="ECO:0000256" key="3">
    <source>
        <dbReference type="ARBA" id="ARBA00022692"/>
    </source>
</evidence>
<dbReference type="Pfam" id="PF04277">
    <property type="entry name" value="OAD_gamma"/>
    <property type="match status" value="1"/>
</dbReference>
<keyword evidence="3 6" id="KW-0812">Transmembrane</keyword>
<proteinExistence type="predicted"/>
<accession>A0A7C3E0L1</accession>
<protein>
    <submittedName>
        <fullName evidence="7">Sodium pump decarboxylase subunit gamma</fullName>
    </submittedName>
</protein>
<sequence>MTIAEMFGQSGVLTLLGMGVVFGFLIILVLFMTLVAKIIHALGWDIDAQEGQSAQSVPAAAAAGNNAAVVAAITAAVNEYRKTNQ</sequence>
<keyword evidence="2" id="KW-1003">Cell membrane</keyword>
<evidence type="ECO:0000256" key="5">
    <source>
        <dbReference type="ARBA" id="ARBA00023136"/>
    </source>
</evidence>
<reference evidence="7" key="1">
    <citation type="journal article" date="2020" name="mSystems">
        <title>Genome- and Community-Level Interaction Insights into Carbon Utilization and Element Cycling Functions of Hydrothermarchaeota in Hydrothermal Sediment.</title>
        <authorList>
            <person name="Zhou Z."/>
            <person name="Liu Y."/>
            <person name="Xu W."/>
            <person name="Pan J."/>
            <person name="Luo Z.H."/>
            <person name="Li M."/>
        </authorList>
    </citation>
    <scope>NUCLEOTIDE SEQUENCE [LARGE SCALE GENOMIC DNA]</scope>
    <source>
        <strain evidence="7">SpSt-503</strain>
    </source>
</reference>
<name>A0A7C3E0L1_9SPIR</name>
<dbReference type="InterPro" id="IPR005899">
    <property type="entry name" value="Na_pump_deCOase"/>
</dbReference>
<dbReference type="AlphaFoldDB" id="A0A7C3E0L1"/>
<comment type="subcellular location">
    <subcellularLocation>
        <location evidence="1">Cell membrane</location>
    </subcellularLocation>
</comment>
<dbReference type="NCBIfam" id="TIGR01195">
    <property type="entry name" value="oadG_fam"/>
    <property type="match status" value="1"/>
</dbReference>
<evidence type="ECO:0000256" key="1">
    <source>
        <dbReference type="ARBA" id="ARBA00004236"/>
    </source>
</evidence>
<keyword evidence="5 6" id="KW-0472">Membrane</keyword>
<keyword evidence="4 6" id="KW-1133">Transmembrane helix</keyword>
<dbReference type="GO" id="GO:0036376">
    <property type="term" value="P:sodium ion export across plasma membrane"/>
    <property type="evidence" value="ECO:0007669"/>
    <property type="project" value="InterPro"/>
</dbReference>
<dbReference type="EMBL" id="DSVL01000059">
    <property type="protein sequence ID" value="HFH28252.1"/>
    <property type="molecule type" value="Genomic_DNA"/>
</dbReference>
<dbReference type="GO" id="GO:0015081">
    <property type="term" value="F:sodium ion transmembrane transporter activity"/>
    <property type="evidence" value="ECO:0007669"/>
    <property type="project" value="InterPro"/>
</dbReference>
<evidence type="ECO:0000313" key="7">
    <source>
        <dbReference type="EMBL" id="HFH28252.1"/>
    </source>
</evidence>